<accession>A0A1U6H1H7</accession>
<evidence type="ECO:0000313" key="3">
    <source>
        <dbReference type="EMBL" id="SLJ89566.1"/>
    </source>
</evidence>
<reference evidence="4" key="1">
    <citation type="submission" date="2017-02" db="EMBL/GenBank/DDBJ databases">
        <authorList>
            <person name="Varghese N."/>
            <person name="Submissions S."/>
        </authorList>
    </citation>
    <scope>NUCLEOTIDE SEQUENCE [LARGE SCALE GENOMIC DNA]</scope>
    <source>
        <strain evidence="4">SM117</strain>
    </source>
</reference>
<dbReference type="RefSeq" id="WP_079729885.1">
    <property type="nucleotide sequence ID" value="NZ_FVZE01000001.1"/>
</dbReference>
<dbReference type="Pfam" id="PF07835">
    <property type="entry name" value="COX4_pro_2"/>
    <property type="match status" value="1"/>
</dbReference>
<evidence type="ECO:0000313" key="4">
    <source>
        <dbReference type="Proteomes" id="UP000190989"/>
    </source>
</evidence>
<dbReference type="InterPro" id="IPR036596">
    <property type="entry name" value="Cyt-C_aa3_sf"/>
</dbReference>
<dbReference type="SUPFAM" id="SSF81469">
    <property type="entry name" value="Bacterial aa3 type cytochrome c oxidase subunit IV"/>
    <property type="match status" value="1"/>
</dbReference>
<feature type="transmembrane region" description="Helical" evidence="1">
    <location>
        <begin position="20"/>
        <end position="39"/>
    </location>
</feature>
<dbReference type="EMBL" id="FVZE01000001">
    <property type="protein sequence ID" value="SLJ89566.1"/>
    <property type="molecule type" value="Genomic_DNA"/>
</dbReference>
<evidence type="ECO:0000259" key="2">
    <source>
        <dbReference type="Pfam" id="PF07835"/>
    </source>
</evidence>
<sequence length="40" mass="4115">MASGNDMRAAQETYNSFIKAATWGTGICIAVVAVVIGLIA</sequence>
<feature type="domain" description="Cytochrome c oxidase subunit IV bacterial aa3 type" evidence="2">
    <location>
        <begin position="2"/>
        <end position="33"/>
    </location>
</feature>
<dbReference type="Proteomes" id="UP000190989">
    <property type="component" value="Unassembled WGS sequence"/>
</dbReference>
<keyword evidence="1" id="KW-0812">Transmembrane</keyword>
<evidence type="ECO:0000256" key="1">
    <source>
        <dbReference type="SAM" id="Phobius"/>
    </source>
</evidence>
<dbReference type="InterPro" id="IPR012422">
    <property type="entry name" value="Cyt_c_oxidase_su4_bac-aa3"/>
</dbReference>
<dbReference type="STRING" id="428990.SAMN06295987_1011027"/>
<proteinExistence type="predicted"/>
<dbReference type="Gene3D" id="1.20.5.160">
    <property type="entry name" value="Bacterial aa3 type cytochrome c oxidase subunit IV"/>
    <property type="match status" value="1"/>
</dbReference>
<organism evidence="3 4">
    <name type="scientific">Novosphingobium mathurense</name>
    <dbReference type="NCBI Taxonomy" id="428990"/>
    <lineage>
        <taxon>Bacteria</taxon>
        <taxon>Pseudomonadati</taxon>
        <taxon>Pseudomonadota</taxon>
        <taxon>Alphaproteobacteria</taxon>
        <taxon>Sphingomonadales</taxon>
        <taxon>Sphingomonadaceae</taxon>
        <taxon>Novosphingobium</taxon>
    </lineage>
</organism>
<name>A0A1U6H1H7_9SPHN</name>
<keyword evidence="4" id="KW-1185">Reference proteome</keyword>
<protein>
    <submittedName>
        <fullName evidence="3">Aa3 type cytochrome c oxidase subunit IV</fullName>
    </submittedName>
</protein>
<dbReference type="AlphaFoldDB" id="A0A1U6H1H7"/>
<keyword evidence="1" id="KW-1133">Transmembrane helix</keyword>
<keyword evidence="1" id="KW-0472">Membrane</keyword>
<gene>
    <name evidence="3" type="ORF">SAMN06295987_1011027</name>
</gene>